<evidence type="ECO:0000313" key="2">
    <source>
        <dbReference type="Proteomes" id="UP000257109"/>
    </source>
</evidence>
<proteinExistence type="predicted"/>
<sequence>MEQEVFKEYAQRWRELVAQVQPPLIEKEIVTMFIDMLPSPSMISSIDFTKKPNQEKKKGEVNAILLESTAFYGQGKGPSPYPTQIFLNKPGPPAVRINPQPPL</sequence>
<dbReference type="OrthoDB" id="1750196at2759"/>
<accession>A0A371I791</accession>
<dbReference type="Proteomes" id="UP000257109">
    <property type="component" value="Unassembled WGS sequence"/>
</dbReference>
<dbReference type="AlphaFoldDB" id="A0A371I791"/>
<evidence type="ECO:0008006" key="3">
    <source>
        <dbReference type="Google" id="ProtNLM"/>
    </source>
</evidence>
<comment type="caution">
    <text evidence="1">The sequence shown here is derived from an EMBL/GenBank/DDBJ whole genome shotgun (WGS) entry which is preliminary data.</text>
</comment>
<gene>
    <name evidence="1" type="ORF">CR513_04605</name>
</gene>
<dbReference type="EMBL" id="QJKJ01000770">
    <property type="protein sequence ID" value="RDY10804.1"/>
    <property type="molecule type" value="Genomic_DNA"/>
</dbReference>
<evidence type="ECO:0000313" key="1">
    <source>
        <dbReference type="EMBL" id="RDY10804.1"/>
    </source>
</evidence>
<keyword evidence="2" id="KW-1185">Reference proteome</keyword>
<feature type="non-terminal residue" evidence="1">
    <location>
        <position position="1"/>
    </location>
</feature>
<protein>
    <recommendedName>
        <fullName evidence="3">Retrotransposon gag domain-containing protein</fullName>
    </recommendedName>
</protein>
<organism evidence="1 2">
    <name type="scientific">Mucuna pruriens</name>
    <name type="common">Velvet bean</name>
    <name type="synonym">Dolichos pruriens</name>
    <dbReference type="NCBI Taxonomy" id="157652"/>
    <lineage>
        <taxon>Eukaryota</taxon>
        <taxon>Viridiplantae</taxon>
        <taxon>Streptophyta</taxon>
        <taxon>Embryophyta</taxon>
        <taxon>Tracheophyta</taxon>
        <taxon>Spermatophyta</taxon>
        <taxon>Magnoliopsida</taxon>
        <taxon>eudicotyledons</taxon>
        <taxon>Gunneridae</taxon>
        <taxon>Pentapetalae</taxon>
        <taxon>rosids</taxon>
        <taxon>fabids</taxon>
        <taxon>Fabales</taxon>
        <taxon>Fabaceae</taxon>
        <taxon>Papilionoideae</taxon>
        <taxon>50 kb inversion clade</taxon>
        <taxon>NPAAA clade</taxon>
        <taxon>indigoferoid/millettioid clade</taxon>
        <taxon>Phaseoleae</taxon>
        <taxon>Mucuna</taxon>
    </lineage>
</organism>
<name>A0A371I791_MUCPR</name>
<reference evidence="1" key="1">
    <citation type="submission" date="2018-05" db="EMBL/GenBank/DDBJ databases">
        <title>Draft genome of Mucuna pruriens seed.</title>
        <authorList>
            <person name="Nnadi N.E."/>
            <person name="Vos R."/>
            <person name="Hasami M.H."/>
            <person name="Devisetty U.K."/>
            <person name="Aguiy J.C."/>
        </authorList>
    </citation>
    <scope>NUCLEOTIDE SEQUENCE [LARGE SCALE GENOMIC DNA]</scope>
    <source>
        <strain evidence="1">JCA_2017</strain>
    </source>
</reference>